<comment type="caution">
    <text evidence="3">The sequence shown here is derived from an EMBL/GenBank/DDBJ whole genome shotgun (WGS) entry which is preliminary data.</text>
</comment>
<comment type="similarity">
    <text evidence="1">Belongs to the universal stress protein A family.</text>
</comment>
<dbReference type="InterPro" id="IPR006015">
    <property type="entry name" value="Universal_stress_UspA"/>
</dbReference>
<feature type="domain" description="UspA" evidence="2">
    <location>
        <begin position="1"/>
        <end position="154"/>
    </location>
</feature>
<name>A0A934VN39_9BACT</name>
<proteinExistence type="inferred from homology"/>
<dbReference type="PANTHER" id="PTHR46268">
    <property type="entry name" value="STRESS RESPONSE PROTEIN NHAX"/>
    <property type="match status" value="1"/>
</dbReference>
<dbReference type="RefSeq" id="WP_200392054.1">
    <property type="nucleotide sequence ID" value="NZ_JAENIO010000027.1"/>
</dbReference>
<dbReference type="SUPFAM" id="SSF52402">
    <property type="entry name" value="Adenine nucleotide alpha hydrolases-like"/>
    <property type="match status" value="2"/>
</dbReference>
<dbReference type="AlphaFoldDB" id="A0A934VN39"/>
<dbReference type="InterPro" id="IPR006016">
    <property type="entry name" value="UspA"/>
</dbReference>
<dbReference type="PANTHER" id="PTHR46268:SF6">
    <property type="entry name" value="UNIVERSAL STRESS PROTEIN UP12"/>
    <property type="match status" value="1"/>
</dbReference>
<evidence type="ECO:0000259" key="2">
    <source>
        <dbReference type="Pfam" id="PF00582"/>
    </source>
</evidence>
<dbReference type="CDD" id="cd00293">
    <property type="entry name" value="USP-like"/>
    <property type="match status" value="2"/>
</dbReference>
<organism evidence="3 4">
    <name type="scientific">Roseibacillus ishigakijimensis</name>
    <dbReference type="NCBI Taxonomy" id="454146"/>
    <lineage>
        <taxon>Bacteria</taxon>
        <taxon>Pseudomonadati</taxon>
        <taxon>Verrucomicrobiota</taxon>
        <taxon>Verrucomicrobiia</taxon>
        <taxon>Verrucomicrobiales</taxon>
        <taxon>Verrucomicrobiaceae</taxon>
        <taxon>Roseibacillus</taxon>
    </lineage>
</organism>
<sequence length="282" mass="30707">MKPILACTDGSLYAPSIYEHAAWAARRDESLVRVLHVLEREETLPTDLTGSLGFDAGAELMEELVRHEESHARVARLRGKAILEDAAKQLRELGVSQVETLQRHGALVDTVDEFEGDAEVVVIGKRGEHANFSKGHLGSNLERVVRATEIPVLVAARAFNPITSFLLAFDGGDSALKAVHYAASNPLLKGLQAHLVAVGKPGGELERELEKAATALRGAGFEVQADLLEGDPDKMIIREAEDRQADLLVMGAYGHSRIRRFVIGSTTTALVRECHIPVLLFR</sequence>
<dbReference type="PRINTS" id="PR01438">
    <property type="entry name" value="UNVRSLSTRESS"/>
</dbReference>
<evidence type="ECO:0000313" key="3">
    <source>
        <dbReference type="EMBL" id="MBK1834620.1"/>
    </source>
</evidence>
<keyword evidence="4" id="KW-1185">Reference proteome</keyword>
<evidence type="ECO:0000256" key="1">
    <source>
        <dbReference type="ARBA" id="ARBA00008791"/>
    </source>
</evidence>
<accession>A0A934VN39</accession>
<dbReference type="Pfam" id="PF00582">
    <property type="entry name" value="Usp"/>
    <property type="match status" value="2"/>
</dbReference>
<dbReference type="Gene3D" id="3.40.50.12370">
    <property type="match status" value="1"/>
</dbReference>
<dbReference type="Proteomes" id="UP000604083">
    <property type="component" value="Unassembled WGS sequence"/>
</dbReference>
<protein>
    <submittedName>
        <fullName evidence="3">Universal stress protein</fullName>
    </submittedName>
</protein>
<dbReference type="EMBL" id="JAENIO010000027">
    <property type="protein sequence ID" value="MBK1834620.1"/>
    <property type="molecule type" value="Genomic_DNA"/>
</dbReference>
<reference evidence="3" key="1">
    <citation type="submission" date="2021-01" db="EMBL/GenBank/DDBJ databases">
        <title>Modified the classification status of verrucomicrobia.</title>
        <authorList>
            <person name="Feng X."/>
        </authorList>
    </citation>
    <scope>NUCLEOTIDE SEQUENCE</scope>
    <source>
        <strain evidence="3">KCTC 12986</strain>
    </source>
</reference>
<gene>
    <name evidence="3" type="ORF">JIN78_11160</name>
</gene>
<evidence type="ECO:0000313" key="4">
    <source>
        <dbReference type="Proteomes" id="UP000604083"/>
    </source>
</evidence>
<feature type="domain" description="UspA" evidence="2">
    <location>
        <begin position="206"/>
        <end position="282"/>
    </location>
</feature>